<feature type="transmembrane region" description="Helical" evidence="1">
    <location>
        <begin position="311"/>
        <end position="330"/>
    </location>
</feature>
<dbReference type="Gene3D" id="2.60.40.2380">
    <property type="match status" value="1"/>
</dbReference>
<keyword evidence="1" id="KW-1133">Transmembrane helix</keyword>
<sequence>MNAPAHYPSLIRQLSICLACLCMLASVPAMAAVEPVVLTEDERQINLQRHVLFSPQSRTVTFTDMQLNNPVWFAASNRSDMNFGYHRDAVWMKLTITSAAPEQASWMLHFPYSSLDRVELHEAGSDVQLAGDTVPLSQRATSYRDAVFELTLEPGQSRTIYIKALSDGSLTLTAQLWNPDAFSAFNESSIALIALYLGMLLALAAYNVLLLSVMRERTYLLYIGFVLSFGLGALAFTGVGAKYLWPEAGEWANRILPFALCLAGTIGTLFARNFLDTARYLPNWHSVTSLVIGGWLALTVLSMVLPVHLALRAMSLLGIGCGLILMACIIQAARRSIPGARILLVAWGVMLGGVLLLAVRNFGLIPSNLFTTYAMHIGSALEMLLLAFALAARLIAFKQQKEAAQASALAAQAQLVETLRKHELELEQRVCERTVELAQANARLESMALQDPLTGLANRTALERHIEHAMRRTQRRHEYLAVMLVDLDDFKQINDQLGHETGDTVLRCIAERLKLIARESDFIARLGGDEFVLVAESMFSQEQAHYIAERFLDALSMPIELEGQSISVGASIGITLTHSAQPDMALLLRQADNAMYARKRSGRHGVSFFQEVITAQAAK</sequence>
<dbReference type="FunFam" id="3.30.70.270:FF:000001">
    <property type="entry name" value="Diguanylate cyclase domain protein"/>
    <property type="match status" value="1"/>
</dbReference>
<feature type="transmembrane region" description="Helical" evidence="1">
    <location>
        <begin position="219"/>
        <end position="243"/>
    </location>
</feature>
<gene>
    <name evidence="3" type="ORF">LCGC14_0215640</name>
</gene>
<keyword evidence="1" id="KW-0472">Membrane</keyword>
<proteinExistence type="predicted"/>
<comment type="caution">
    <text evidence="3">The sequence shown here is derived from an EMBL/GenBank/DDBJ whole genome shotgun (WGS) entry which is preliminary data.</text>
</comment>
<dbReference type="AlphaFoldDB" id="A0A0F9UW05"/>
<dbReference type="Pfam" id="PF07696">
    <property type="entry name" value="7TMR-DISMED2"/>
    <property type="match status" value="1"/>
</dbReference>
<dbReference type="Pfam" id="PF00990">
    <property type="entry name" value="GGDEF"/>
    <property type="match status" value="1"/>
</dbReference>
<dbReference type="EMBL" id="LAZR01000101">
    <property type="protein sequence ID" value="KKN91682.1"/>
    <property type="molecule type" value="Genomic_DNA"/>
</dbReference>
<evidence type="ECO:0000256" key="1">
    <source>
        <dbReference type="SAM" id="Phobius"/>
    </source>
</evidence>
<dbReference type="Gene3D" id="3.30.70.270">
    <property type="match status" value="1"/>
</dbReference>
<feature type="transmembrane region" description="Helical" evidence="1">
    <location>
        <begin position="287"/>
        <end position="305"/>
    </location>
</feature>
<dbReference type="SMART" id="SM00267">
    <property type="entry name" value="GGDEF"/>
    <property type="match status" value="1"/>
</dbReference>
<dbReference type="InterPro" id="IPR011622">
    <property type="entry name" value="7TMR_DISM_rcpt_extracell_dom2"/>
</dbReference>
<dbReference type="InterPro" id="IPR011623">
    <property type="entry name" value="7TMR_DISM_rcpt_extracell_dom1"/>
</dbReference>
<feature type="transmembrane region" description="Helical" evidence="1">
    <location>
        <begin position="374"/>
        <end position="396"/>
    </location>
</feature>
<dbReference type="PROSITE" id="PS50887">
    <property type="entry name" value="GGDEF"/>
    <property type="match status" value="1"/>
</dbReference>
<feature type="transmembrane region" description="Helical" evidence="1">
    <location>
        <begin position="255"/>
        <end position="275"/>
    </location>
</feature>
<feature type="transmembrane region" description="Helical" evidence="1">
    <location>
        <begin position="342"/>
        <end position="362"/>
    </location>
</feature>
<dbReference type="InterPro" id="IPR029787">
    <property type="entry name" value="Nucleotide_cyclase"/>
</dbReference>
<name>A0A0F9UW05_9ZZZZ</name>
<evidence type="ECO:0000313" key="3">
    <source>
        <dbReference type="EMBL" id="KKN91682.1"/>
    </source>
</evidence>
<dbReference type="InterPro" id="IPR000160">
    <property type="entry name" value="GGDEF_dom"/>
</dbReference>
<evidence type="ECO:0000259" key="2">
    <source>
        <dbReference type="PROSITE" id="PS50887"/>
    </source>
</evidence>
<dbReference type="Pfam" id="PF07695">
    <property type="entry name" value="7TMR-DISM_7TM"/>
    <property type="match status" value="1"/>
</dbReference>
<keyword evidence="1" id="KW-0812">Transmembrane</keyword>
<organism evidence="3">
    <name type="scientific">marine sediment metagenome</name>
    <dbReference type="NCBI Taxonomy" id="412755"/>
    <lineage>
        <taxon>unclassified sequences</taxon>
        <taxon>metagenomes</taxon>
        <taxon>ecological metagenomes</taxon>
    </lineage>
</organism>
<feature type="transmembrane region" description="Helical" evidence="1">
    <location>
        <begin position="190"/>
        <end position="212"/>
    </location>
</feature>
<reference evidence="3" key="1">
    <citation type="journal article" date="2015" name="Nature">
        <title>Complex archaea that bridge the gap between prokaryotes and eukaryotes.</title>
        <authorList>
            <person name="Spang A."/>
            <person name="Saw J.H."/>
            <person name="Jorgensen S.L."/>
            <person name="Zaremba-Niedzwiedzka K."/>
            <person name="Martijn J."/>
            <person name="Lind A.E."/>
            <person name="van Eijk R."/>
            <person name="Schleper C."/>
            <person name="Guy L."/>
            <person name="Ettema T.J."/>
        </authorList>
    </citation>
    <scope>NUCLEOTIDE SEQUENCE</scope>
</reference>
<accession>A0A0F9UW05</accession>
<dbReference type="PANTHER" id="PTHR46663:SF2">
    <property type="entry name" value="GGDEF DOMAIN-CONTAINING PROTEIN"/>
    <property type="match status" value="1"/>
</dbReference>
<dbReference type="SUPFAM" id="SSF55073">
    <property type="entry name" value="Nucleotide cyclase"/>
    <property type="match status" value="1"/>
</dbReference>
<dbReference type="PANTHER" id="PTHR46663">
    <property type="entry name" value="DIGUANYLATE CYCLASE DGCT-RELATED"/>
    <property type="match status" value="1"/>
</dbReference>
<protein>
    <recommendedName>
        <fullName evidence="2">GGDEF domain-containing protein</fullName>
    </recommendedName>
</protein>
<dbReference type="InterPro" id="IPR052163">
    <property type="entry name" value="DGC-Regulatory_Protein"/>
</dbReference>
<dbReference type="InterPro" id="IPR043128">
    <property type="entry name" value="Rev_trsase/Diguanyl_cyclase"/>
</dbReference>
<dbReference type="CDD" id="cd01949">
    <property type="entry name" value="GGDEF"/>
    <property type="match status" value="1"/>
</dbReference>
<feature type="domain" description="GGDEF" evidence="2">
    <location>
        <begin position="478"/>
        <end position="611"/>
    </location>
</feature>
<dbReference type="NCBIfam" id="TIGR00254">
    <property type="entry name" value="GGDEF"/>
    <property type="match status" value="1"/>
</dbReference>